<gene>
    <name evidence="2" type="ORF">DESPIG_02812</name>
</gene>
<evidence type="ECO:0000313" key="3">
    <source>
        <dbReference type="Proteomes" id="UP000003676"/>
    </source>
</evidence>
<dbReference type="HOGENOM" id="CLU_1560481_0_0_7"/>
<dbReference type="AlphaFoldDB" id="B6WXI6"/>
<feature type="region of interest" description="Disordered" evidence="1">
    <location>
        <begin position="1"/>
        <end position="26"/>
    </location>
</feature>
<reference evidence="2 3" key="2">
    <citation type="submission" date="2008-10" db="EMBL/GenBank/DDBJ databases">
        <authorList>
            <person name="Fulton L."/>
            <person name="Clifton S."/>
            <person name="Fulton B."/>
            <person name="Xu J."/>
            <person name="Minx P."/>
            <person name="Pepin K.H."/>
            <person name="Johnson M."/>
            <person name="Bhonagiri V."/>
            <person name="Nash W.E."/>
            <person name="Mardis E.R."/>
            <person name="Wilson R.K."/>
        </authorList>
    </citation>
    <scope>NUCLEOTIDE SEQUENCE [LARGE SCALE GENOMIC DNA]</scope>
    <source>
        <strain evidence="2 3">ATCC 29098</strain>
    </source>
</reference>
<feature type="compositionally biased region" description="Low complexity" evidence="1">
    <location>
        <begin position="1"/>
        <end position="11"/>
    </location>
</feature>
<comment type="caution">
    <text evidence="2">The sequence shown here is derived from an EMBL/GenBank/DDBJ whole genome shotgun (WGS) entry which is preliminary data.</text>
</comment>
<dbReference type="EMBL" id="ABXU01000082">
    <property type="protein sequence ID" value="EEB32294.1"/>
    <property type="molecule type" value="Genomic_DNA"/>
</dbReference>
<proteinExistence type="predicted"/>
<protein>
    <submittedName>
        <fullName evidence="2">Uncharacterized protein</fullName>
    </submittedName>
</protein>
<sequence length="171" mass="18024">MLSRQAQSSAQRSRRRQQSFRQQGQAPVTGGAFFFRQLLAVPAAAGPGHGQQPGQGDLFAAVHAQAAAAAAQIAQQAFQGADARRAQMGVAPGQQLRHLVTGVVRLVTMPVGQGESGAQAGQVPPFLFQFALQGMLGVVHGQDLRGDDFPAGYTGPRPGAWRSDDAWRSLL</sequence>
<evidence type="ECO:0000313" key="2">
    <source>
        <dbReference type="EMBL" id="EEB32294.1"/>
    </source>
</evidence>
<dbReference type="Proteomes" id="UP000003676">
    <property type="component" value="Unassembled WGS sequence"/>
</dbReference>
<organism evidence="2 3">
    <name type="scientific">Desulfovibrio piger ATCC 29098</name>
    <dbReference type="NCBI Taxonomy" id="411464"/>
    <lineage>
        <taxon>Bacteria</taxon>
        <taxon>Pseudomonadati</taxon>
        <taxon>Thermodesulfobacteriota</taxon>
        <taxon>Desulfovibrionia</taxon>
        <taxon>Desulfovibrionales</taxon>
        <taxon>Desulfovibrionaceae</taxon>
        <taxon>Desulfovibrio</taxon>
    </lineage>
</organism>
<accession>B6WXI6</accession>
<name>B6WXI6_9BACT</name>
<reference evidence="2 3" key="1">
    <citation type="submission" date="2008-10" db="EMBL/GenBank/DDBJ databases">
        <title>Draft genome sequence of Desulvovibrio piger (ATCC 29098).</title>
        <authorList>
            <person name="Sudarsanam P."/>
            <person name="Ley R."/>
            <person name="Guruge J."/>
            <person name="Turnbaugh P.J."/>
            <person name="Mahowald M."/>
            <person name="Liep D."/>
            <person name="Gordon J."/>
        </authorList>
    </citation>
    <scope>NUCLEOTIDE SEQUENCE [LARGE SCALE GENOMIC DNA]</scope>
    <source>
        <strain evidence="2 3">ATCC 29098</strain>
    </source>
</reference>
<evidence type="ECO:0000256" key="1">
    <source>
        <dbReference type="SAM" id="MobiDB-lite"/>
    </source>
</evidence>